<dbReference type="AlphaFoldDB" id="A0A0K1PDK7"/>
<feature type="domain" description="Pyruvate carboxyltransferase" evidence="2">
    <location>
        <begin position="31"/>
        <end position="300"/>
    </location>
</feature>
<dbReference type="EMBL" id="CP012332">
    <property type="protein sequence ID" value="AKU91491.1"/>
    <property type="molecule type" value="Genomic_DNA"/>
</dbReference>
<dbReference type="PANTHER" id="PTHR10277">
    <property type="entry name" value="HOMOCITRATE SYNTHASE-RELATED"/>
    <property type="match status" value="1"/>
</dbReference>
<dbReference type="SUPFAM" id="SSF51569">
    <property type="entry name" value="Aldolase"/>
    <property type="match status" value="1"/>
</dbReference>
<dbReference type="InterPro" id="IPR000891">
    <property type="entry name" value="PYR_CT"/>
</dbReference>
<dbReference type="InterPro" id="IPR013785">
    <property type="entry name" value="Aldolase_TIM"/>
</dbReference>
<dbReference type="PROSITE" id="PS50991">
    <property type="entry name" value="PYR_CT"/>
    <property type="match status" value="1"/>
</dbReference>
<dbReference type="PATRIC" id="fig|1391653.3.peg.1966"/>
<evidence type="ECO:0000256" key="1">
    <source>
        <dbReference type="ARBA" id="ARBA00023211"/>
    </source>
</evidence>
<proteinExistence type="predicted"/>
<dbReference type="Gene3D" id="3.20.20.70">
    <property type="entry name" value="Aldolase class I"/>
    <property type="match status" value="1"/>
</dbReference>
<dbReference type="PANTHER" id="PTHR10277:SF9">
    <property type="entry name" value="2-ISOPROPYLMALATE SYNTHASE 1, CHLOROPLASTIC-RELATED"/>
    <property type="match status" value="1"/>
</dbReference>
<dbReference type="Pfam" id="PF00682">
    <property type="entry name" value="HMGL-like"/>
    <property type="match status" value="1"/>
</dbReference>
<evidence type="ECO:0000313" key="4">
    <source>
        <dbReference type="Proteomes" id="UP000055590"/>
    </source>
</evidence>
<keyword evidence="4" id="KW-1185">Reference proteome</keyword>
<protein>
    <submittedName>
        <fullName evidence="3">2-isopropylmalate synthase</fullName>
    </submittedName>
</protein>
<accession>A0A0K1PDK7</accession>
<name>A0A0K1PDK7_9BACT</name>
<dbReference type="KEGG" id="vin:AKJ08_1878"/>
<evidence type="ECO:0000259" key="2">
    <source>
        <dbReference type="PROSITE" id="PS50991"/>
    </source>
</evidence>
<dbReference type="Proteomes" id="UP000055590">
    <property type="component" value="Chromosome"/>
</dbReference>
<evidence type="ECO:0000313" key="3">
    <source>
        <dbReference type="EMBL" id="AKU91491.1"/>
    </source>
</evidence>
<dbReference type="GO" id="GO:0003852">
    <property type="term" value="F:2-isopropylmalate synthase activity"/>
    <property type="evidence" value="ECO:0007669"/>
    <property type="project" value="TreeGrafter"/>
</dbReference>
<dbReference type="CDD" id="cd03174">
    <property type="entry name" value="DRE_TIM_metallolyase"/>
    <property type="match status" value="1"/>
</dbReference>
<gene>
    <name evidence="3" type="ORF">AKJ08_1878</name>
</gene>
<sequence>MSVSTPSPEHAQLIHDWNDTASTAPMSGRSFDLFDESLRDGLQSPSVADPSVEEKLRIIQLMADLGIGAADVGLPCAGQRAYDDVTAIATYVRDNRLPLRVCAAGRTVVSDMAPIADIQQKVGIPLTAYAFIGSSPIRQYAEGWTVEHIREASQKAIDFAVKENLDICYVTEDTTRSSPATLEVLFRSAIEHGASRLCLCDTVGHATPDGVRRLIAFTKALIAESGADVKIDWHGHNDRGLAVVNTLFALEYGADRLHGTAMGIGERVGNTAIDQLLVNLKLLGVIDRDLTKLVEFVRAVATATKVGIPINYPLVGEDAFRTATGVHAAAIIKAKRRGDEWLADRVYSAVPAGEFGKGQTIDVGPMSGMSNVTFWLEQQGMAATEELGKFILAKAKASAVTLSDAAIRDAVREYEGAAAL</sequence>
<dbReference type="InterPro" id="IPR050073">
    <property type="entry name" value="2-IPM_HCS-like"/>
</dbReference>
<dbReference type="STRING" id="1391653.AKJ08_1878"/>
<dbReference type="RefSeq" id="WP_082342990.1">
    <property type="nucleotide sequence ID" value="NZ_CP012332.1"/>
</dbReference>
<reference evidence="3 4" key="1">
    <citation type="submission" date="2015-08" db="EMBL/GenBank/DDBJ databases">
        <authorList>
            <person name="Babu N.S."/>
            <person name="Beckwith C.J."/>
            <person name="Beseler K.G."/>
            <person name="Brison A."/>
            <person name="Carone J.V."/>
            <person name="Caskin T.P."/>
            <person name="Diamond M."/>
            <person name="Durham M.E."/>
            <person name="Foxe J.M."/>
            <person name="Go M."/>
            <person name="Henderson B.A."/>
            <person name="Jones I.B."/>
            <person name="McGettigan J.A."/>
            <person name="Micheletti S.J."/>
            <person name="Nasrallah M.E."/>
            <person name="Ortiz D."/>
            <person name="Piller C.R."/>
            <person name="Privatt S.R."/>
            <person name="Schneider S.L."/>
            <person name="Sharp S."/>
            <person name="Smith T.C."/>
            <person name="Stanton J.D."/>
            <person name="Ullery H.E."/>
            <person name="Wilson R.J."/>
            <person name="Serrano M.G."/>
            <person name="Buck G."/>
            <person name="Lee V."/>
            <person name="Wang Y."/>
            <person name="Carvalho R."/>
            <person name="Voegtly L."/>
            <person name="Shi R."/>
            <person name="Duckworth R."/>
            <person name="Johnson A."/>
            <person name="Loviza R."/>
            <person name="Walstead R."/>
            <person name="Shah Z."/>
            <person name="Kiflezghi M."/>
            <person name="Wade K."/>
            <person name="Ball S.L."/>
            <person name="Bradley K.W."/>
            <person name="Asai D.J."/>
            <person name="Bowman C.A."/>
            <person name="Russell D.A."/>
            <person name="Pope W.H."/>
            <person name="Jacobs-Sera D."/>
            <person name="Hendrix R.W."/>
            <person name="Hatfull G.F."/>
        </authorList>
    </citation>
    <scope>NUCLEOTIDE SEQUENCE [LARGE SCALE GENOMIC DNA]</scope>
    <source>
        <strain evidence="3 4">DSM 27710</strain>
    </source>
</reference>
<dbReference type="Gene3D" id="1.10.238.260">
    <property type="match status" value="1"/>
</dbReference>
<keyword evidence="1" id="KW-0464">Manganese</keyword>
<dbReference type="GO" id="GO:0009098">
    <property type="term" value="P:L-leucine biosynthetic process"/>
    <property type="evidence" value="ECO:0007669"/>
    <property type="project" value="TreeGrafter"/>
</dbReference>
<organism evidence="3 4">
    <name type="scientific">Vulgatibacter incomptus</name>
    <dbReference type="NCBI Taxonomy" id="1391653"/>
    <lineage>
        <taxon>Bacteria</taxon>
        <taxon>Pseudomonadati</taxon>
        <taxon>Myxococcota</taxon>
        <taxon>Myxococcia</taxon>
        <taxon>Myxococcales</taxon>
        <taxon>Cystobacterineae</taxon>
        <taxon>Vulgatibacteraceae</taxon>
        <taxon>Vulgatibacter</taxon>
    </lineage>
</organism>